<sequence>MPAFFFSTVFFTSYARTLPTIPSSLTPHVSSHHTSTKSTAMYHILCSNSLLYDTVHQHCQACFLLF</sequence>
<proteinExistence type="predicted"/>
<reference evidence="1" key="1">
    <citation type="submission" date="2019-12" db="EMBL/GenBank/DDBJ databases">
        <title>An insight into the sialome of adult female Ixodes ricinus ticks feeding for 6 days.</title>
        <authorList>
            <person name="Perner J."/>
            <person name="Ribeiro J.M.C."/>
        </authorList>
    </citation>
    <scope>NUCLEOTIDE SEQUENCE</scope>
    <source>
        <strain evidence="1">Semi-engorged</strain>
        <tissue evidence="1">Salivary glands</tissue>
    </source>
</reference>
<protein>
    <submittedName>
        <fullName evidence="1">Putative secreted protein</fullName>
    </submittedName>
</protein>
<name>A0A6B0TZT1_IXORI</name>
<dbReference type="EMBL" id="GIFC01000007">
    <property type="protein sequence ID" value="MXU82090.1"/>
    <property type="molecule type" value="Transcribed_RNA"/>
</dbReference>
<organism evidence="1">
    <name type="scientific">Ixodes ricinus</name>
    <name type="common">Common tick</name>
    <name type="synonym">Acarus ricinus</name>
    <dbReference type="NCBI Taxonomy" id="34613"/>
    <lineage>
        <taxon>Eukaryota</taxon>
        <taxon>Metazoa</taxon>
        <taxon>Ecdysozoa</taxon>
        <taxon>Arthropoda</taxon>
        <taxon>Chelicerata</taxon>
        <taxon>Arachnida</taxon>
        <taxon>Acari</taxon>
        <taxon>Parasitiformes</taxon>
        <taxon>Ixodida</taxon>
        <taxon>Ixodoidea</taxon>
        <taxon>Ixodidae</taxon>
        <taxon>Ixodinae</taxon>
        <taxon>Ixodes</taxon>
    </lineage>
</organism>
<dbReference type="AlphaFoldDB" id="A0A6B0TZT1"/>
<evidence type="ECO:0000313" key="1">
    <source>
        <dbReference type="EMBL" id="MXU82090.1"/>
    </source>
</evidence>
<accession>A0A6B0TZT1</accession>